<dbReference type="InterPro" id="IPR020845">
    <property type="entry name" value="AMP-binding_CS"/>
</dbReference>
<evidence type="ECO:0000256" key="4">
    <source>
        <dbReference type="ARBA" id="ARBA00022553"/>
    </source>
</evidence>
<evidence type="ECO:0000256" key="2">
    <source>
        <dbReference type="ARBA" id="ARBA00006432"/>
    </source>
</evidence>
<dbReference type="InterPro" id="IPR036736">
    <property type="entry name" value="ACP-like_sf"/>
</dbReference>
<dbReference type="NCBIfam" id="TIGR01733">
    <property type="entry name" value="AA-adenyl-dom"/>
    <property type="match status" value="1"/>
</dbReference>
<dbReference type="GO" id="GO:0031177">
    <property type="term" value="F:phosphopantetheine binding"/>
    <property type="evidence" value="ECO:0007669"/>
    <property type="project" value="TreeGrafter"/>
</dbReference>
<dbReference type="PANTHER" id="PTHR45527:SF1">
    <property type="entry name" value="FATTY ACID SYNTHASE"/>
    <property type="match status" value="1"/>
</dbReference>
<dbReference type="OrthoDB" id="9757559at2"/>
<keyword evidence="4" id="KW-0597">Phosphoprotein</keyword>
<dbReference type="STRING" id="1654360.EA58_09630"/>
<dbReference type="Gene3D" id="3.40.50.12780">
    <property type="entry name" value="N-terminal domain of ligase-like"/>
    <property type="match status" value="1"/>
</dbReference>
<dbReference type="Gene3D" id="1.10.1200.10">
    <property type="entry name" value="ACP-like"/>
    <property type="match status" value="1"/>
</dbReference>
<dbReference type="InterPro" id="IPR045851">
    <property type="entry name" value="AMP-bd_C_sf"/>
</dbReference>
<dbReference type="Pfam" id="PF00550">
    <property type="entry name" value="PP-binding"/>
    <property type="match status" value="1"/>
</dbReference>
<dbReference type="InterPro" id="IPR010071">
    <property type="entry name" value="AA_adenyl_dom"/>
</dbReference>
<dbReference type="Pfam" id="PF13193">
    <property type="entry name" value="AMP-binding_C"/>
    <property type="match status" value="1"/>
</dbReference>
<proteinExistence type="inferred from homology"/>
<dbReference type="InterPro" id="IPR001242">
    <property type="entry name" value="Condensation_dom"/>
</dbReference>
<reference evidence="7 8" key="1">
    <citation type="submission" date="2014-04" db="EMBL/GenBank/DDBJ databases">
        <title>Draft genome sequence of Photobacterium halotolerans S2753: a solonamide, ngercheumicin and holomycin producer.</title>
        <authorList>
            <person name="Machado H.R."/>
            <person name="Gram L."/>
        </authorList>
    </citation>
    <scope>NUCLEOTIDE SEQUENCE [LARGE SCALE GENOMIC DNA]</scope>
    <source>
        <strain evidence="7 8">S2753</strain>
    </source>
</reference>
<dbReference type="InterPro" id="IPR006162">
    <property type="entry name" value="Ppantetheine_attach_site"/>
</dbReference>
<organism evidence="7 8">
    <name type="scientific">Photobacterium galatheae</name>
    <dbReference type="NCBI Taxonomy" id="1654360"/>
    <lineage>
        <taxon>Bacteria</taxon>
        <taxon>Pseudomonadati</taxon>
        <taxon>Pseudomonadota</taxon>
        <taxon>Gammaproteobacteria</taxon>
        <taxon>Vibrionales</taxon>
        <taxon>Vibrionaceae</taxon>
        <taxon>Photobacterium</taxon>
    </lineage>
</organism>
<dbReference type="CDD" id="cd05930">
    <property type="entry name" value="A_NRPS"/>
    <property type="match status" value="1"/>
</dbReference>
<dbReference type="RefSeq" id="WP_036751660.1">
    <property type="nucleotide sequence ID" value="NZ_JAGSGC010000001.1"/>
</dbReference>
<feature type="domain" description="Carrier" evidence="6">
    <location>
        <begin position="1034"/>
        <end position="1109"/>
    </location>
</feature>
<dbReference type="FunFam" id="3.30.300.30:FF:000010">
    <property type="entry name" value="Enterobactin synthetase component F"/>
    <property type="match status" value="1"/>
</dbReference>
<dbReference type="CDD" id="cd19531">
    <property type="entry name" value="LCL_NRPS-like"/>
    <property type="match status" value="1"/>
</dbReference>
<comment type="cofactor">
    <cofactor evidence="1">
        <name>pantetheine 4'-phosphate</name>
        <dbReference type="ChEBI" id="CHEBI:47942"/>
    </cofactor>
</comment>
<dbReference type="GO" id="GO:0043041">
    <property type="term" value="P:amino acid activation for nonribosomal peptide biosynthetic process"/>
    <property type="evidence" value="ECO:0007669"/>
    <property type="project" value="TreeGrafter"/>
</dbReference>
<name>A0A066RVQ3_9GAMM</name>
<dbReference type="AlphaFoldDB" id="A0A066RVQ3"/>
<dbReference type="InterPro" id="IPR000873">
    <property type="entry name" value="AMP-dep_synth/lig_dom"/>
</dbReference>
<dbReference type="SUPFAM" id="SSF56801">
    <property type="entry name" value="Acetyl-CoA synthetase-like"/>
    <property type="match status" value="1"/>
</dbReference>
<dbReference type="PROSITE" id="PS50075">
    <property type="entry name" value="CARRIER"/>
    <property type="match status" value="1"/>
</dbReference>
<protein>
    <recommendedName>
        <fullName evidence="6">Carrier domain-containing protein</fullName>
    </recommendedName>
</protein>
<evidence type="ECO:0000256" key="3">
    <source>
        <dbReference type="ARBA" id="ARBA00022450"/>
    </source>
</evidence>
<dbReference type="GO" id="GO:0003824">
    <property type="term" value="F:catalytic activity"/>
    <property type="evidence" value="ECO:0007669"/>
    <property type="project" value="InterPro"/>
</dbReference>
<feature type="compositionally biased region" description="Basic and acidic residues" evidence="5">
    <location>
        <begin position="1117"/>
        <end position="1133"/>
    </location>
</feature>
<dbReference type="SUPFAM" id="SSF52777">
    <property type="entry name" value="CoA-dependent acyltransferases"/>
    <property type="match status" value="2"/>
</dbReference>
<keyword evidence="8" id="KW-1185">Reference proteome</keyword>
<evidence type="ECO:0000313" key="7">
    <source>
        <dbReference type="EMBL" id="KDM91762.1"/>
    </source>
</evidence>
<dbReference type="GO" id="GO:0044550">
    <property type="term" value="P:secondary metabolite biosynthetic process"/>
    <property type="evidence" value="ECO:0007669"/>
    <property type="project" value="TreeGrafter"/>
</dbReference>
<dbReference type="InterPro" id="IPR009081">
    <property type="entry name" value="PP-bd_ACP"/>
</dbReference>
<dbReference type="PROSITE" id="PS00455">
    <property type="entry name" value="AMP_BINDING"/>
    <property type="match status" value="1"/>
</dbReference>
<dbReference type="Gene3D" id="3.30.559.10">
    <property type="entry name" value="Chloramphenicol acetyltransferase-like domain"/>
    <property type="match status" value="1"/>
</dbReference>
<dbReference type="GO" id="GO:0005737">
    <property type="term" value="C:cytoplasm"/>
    <property type="evidence" value="ECO:0007669"/>
    <property type="project" value="TreeGrafter"/>
</dbReference>
<dbReference type="EMBL" id="JMIB01000018">
    <property type="protein sequence ID" value="KDM91762.1"/>
    <property type="molecule type" value="Genomic_DNA"/>
</dbReference>
<dbReference type="InterPro" id="IPR023213">
    <property type="entry name" value="CAT-like_dom_sf"/>
</dbReference>
<evidence type="ECO:0000256" key="1">
    <source>
        <dbReference type="ARBA" id="ARBA00001957"/>
    </source>
</evidence>
<dbReference type="Gene3D" id="1.10.10.1830">
    <property type="entry name" value="Non-ribosomal peptide synthase, adenylation domain"/>
    <property type="match status" value="1"/>
</dbReference>
<comment type="caution">
    <text evidence="7">The sequence shown here is derived from an EMBL/GenBank/DDBJ whole genome shotgun (WGS) entry which is preliminary data.</text>
</comment>
<dbReference type="Pfam" id="PF00501">
    <property type="entry name" value="AMP-binding"/>
    <property type="match status" value="1"/>
</dbReference>
<evidence type="ECO:0000256" key="5">
    <source>
        <dbReference type="SAM" id="MobiDB-lite"/>
    </source>
</evidence>
<gene>
    <name evidence="7" type="ORF">EA58_09630</name>
</gene>
<feature type="region of interest" description="Disordered" evidence="5">
    <location>
        <begin position="1113"/>
        <end position="1133"/>
    </location>
</feature>
<dbReference type="InterPro" id="IPR044894">
    <property type="entry name" value="TubC_N_sf"/>
</dbReference>
<keyword evidence="3" id="KW-0596">Phosphopantetheine</keyword>
<accession>A0A066RVQ3</accession>
<dbReference type="SUPFAM" id="SSF47336">
    <property type="entry name" value="ACP-like"/>
    <property type="match status" value="1"/>
</dbReference>
<dbReference type="PANTHER" id="PTHR45527">
    <property type="entry name" value="NONRIBOSOMAL PEPTIDE SYNTHETASE"/>
    <property type="match status" value="1"/>
</dbReference>
<dbReference type="InterPro" id="IPR042099">
    <property type="entry name" value="ANL_N_sf"/>
</dbReference>
<dbReference type="Gene3D" id="3.30.559.30">
    <property type="entry name" value="Nonribosomal peptide synthetase, condensation domain"/>
    <property type="match status" value="1"/>
</dbReference>
<dbReference type="FunFam" id="1.10.1200.10:FF:000005">
    <property type="entry name" value="Nonribosomal peptide synthetase 1"/>
    <property type="match status" value="1"/>
</dbReference>
<sequence>MNAELLIDSLKDRGIELSVDQGKLKVAISPSLRATIAEHKAMLLEWLSEHGNTGENQPLGLRPENAIIPLSYPQQAMWLVEQVSDESLQYNMPMRVRLKGELNIAALEWSLNELVRLQPALRTGTTVVSGQPRQRIRPFAFEPLEVVDLTGLAEAARVDAVEKEAQKELYKAFDLEQDDLIRNRLLQVGADDYVLLHTLHHIAADGWSLSVLTQQLSELYQKYVQGDQTPLPPLSLDYADYAFWQQRYLQGKVLAPLESFWSDHLLGAPVSHTLPLDFPRPPEQTFHGAIHKTTFAAAPLNALKSLCQKHNATLFMGLHAVLAMMISALGQDDDIVIGTPVANREDTRLNDIIGLFINTLPLRCQLNEQDSFIDLLSQCRSILLNAFEHQQLPFDLLLERLNIARPQNHSPLFQIMLVLQNNVAPELDFPGVAVKAEPNPAISAKYDLTLYASEEEGELILSWEYNTDLFMADTMASLADLFEHLLHEVTASPAVPFRQLSLLSPAAVTPEVLLPAGQVTEGDDEQTDLISLFEKQVQQQPDATALIFRQKSWSYAALDTCSTMFAQTLRQCGIQQGSRVGIHTLRGPEMIVAILAALKLGATYVPLDPNYPEERLVYMVQDARVTVIAITPGQQTELMAQVPVVEVDLSDAMNQPAVSASDLKSEKTAGDAMTYITYTSGSTGVPKGVLGTQRGVLNRLQWMWAQFPFEADEVCCQKTSLNFVDHVWELFGALLHGVPSVLADQETVDDPLRLARVLADHQVTRLVLVPSLLQGLLALPDEALLPLSAIRYWTSSGETLSVNLVRQFYRVFADSCLLNLYGSSEVAADITWYDTRELPSDVRFVPIGHPITQTTLTVVNRNGQQLPDGFVGELYVSGAGLAVGYTSEPLTQERFVRLSGLSSTFFKTGDLVRRQSDGLLFTLGRNDDQVKIRGHRIELGEVENALCRFPGIEAAAVTVREHAGQSHLAAFIVADHAAGLDTEQFHHRLLQQLPDYMVPSAINLIEQMPFMPNGKTDRKALPEPQWVKAEYYVAPRNELERQLCQIWEQTLEVQRVGVFDNYYRIGGNSIHAVKLVTAINQKLGLGIQIRDIFEQKTVEGIANLQKNRNQALNESLNEQKSRPKTTKYHEMEL</sequence>
<dbReference type="InterPro" id="IPR025110">
    <property type="entry name" value="AMP-bd_C"/>
</dbReference>
<dbReference type="Gene3D" id="3.30.300.30">
    <property type="match status" value="1"/>
</dbReference>
<dbReference type="PROSITE" id="PS00012">
    <property type="entry name" value="PHOSPHOPANTETHEINE"/>
    <property type="match status" value="1"/>
</dbReference>
<dbReference type="Proteomes" id="UP000027192">
    <property type="component" value="Unassembled WGS sequence"/>
</dbReference>
<evidence type="ECO:0000259" key="6">
    <source>
        <dbReference type="PROSITE" id="PS50075"/>
    </source>
</evidence>
<comment type="similarity">
    <text evidence="2">Belongs to the ATP-dependent AMP-binding enzyme family.</text>
</comment>
<evidence type="ECO:0000313" key="8">
    <source>
        <dbReference type="Proteomes" id="UP000027192"/>
    </source>
</evidence>
<dbReference type="Pfam" id="PF00668">
    <property type="entry name" value="Condensation"/>
    <property type="match status" value="1"/>
</dbReference>